<dbReference type="EMBL" id="CP013099">
    <property type="protein sequence ID" value="ALP52212.1"/>
    <property type="molecule type" value="Genomic_DNA"/>
</dbReference>
<protein>
    <recommendedName>
        <fullName evidence="3">HNH domain-containing protein</fullName>
    </recommendedName>
</protein>
<dbReference type="Proteomes" id="UP000055136">
    <property type="component" value="Chromosome"/>
</dbReference>
<organism evidence="1 2">
    <name type="scientific">Candidatus Tenderia electrophaga</name>
    <dbReference type="NCBI Taxonomy" id="1748243"/>
    <lineage>
        <taxon>Bacteria</taxon>
        <taxon>Pseudomonadati</taxon>
        <taxon>Pseudomonadota</taxon>
        <taxon>Gammaproteobacteria</taxon>
        <taxon>Candidatus Tenderiales</taxon>
        <taxon>Candidatus Tenderiaceae</taxon>
        <taxon>Candidatus Tenderia</taxon>
    </lineage>
</organism>
<name>A0A0S2TAQ3_9GAMM</name>
<evidence type="ECO:0000313" key="2">
    <source>
        <dbReference type="Proteomes" id="UP000055136"/>
    </source>
</evidence>
<dbReference type="AlphaFoldDB" id="A0A0S2TAQ3"/>
<dbReference type="STRING" id="1748243.Tel_03090"/>
<proteinExistence type="predicted"/>
<sequence length="109" mass="12906">MNRAPQHCQLCRRRIANLTKHHLIPRMRHRNKKTRKQFARQEMTTRIAWLCRPCHTQVHALFSEKQLAASYHSIAALRQHPDMGKFIEWISGKAENFIPRTLTSTSKYS</sequence>
<evidence type="ECO:0000313" key="1">
    <source>
        <dbReference type="EMBL" id="ALP52212.1"/>
    </source>
</evidence>
<dbReference type="KEGG" id="tee:Tel_03090"/>
<keyword evidence="2" id="KW-1185">Reference proteome</keyword>
<reference evidence="1" key="1">
    <citation type="submission" date="2015-10" db="EMBL/GenBank/DDBJ databases">
        <title>Description of Candidatus Tenderia electrophaga gen. nov, sp. nov., an Uncultivated Electroautotroph from a Biocathode Enrichment.</title>
        <authorList>
            <person name="Eddie B.J."/>
            <person name="Malanoski A.P."/>
            <person name="Wang Z."/>
            <person name="Hall R.J."/>
            <person name="Oh S.D."/>
            <person name="Heiner C."/>
            <person name="Lin B."/>
            <person name="Strycharz-Glaven S.M."/>
        </authorList>
    </citation>
    <scope>NUCLEOTIDE SEQUENCE [LARGE SCALE GENOMIC DNA]</scope>
    <source>
        <strain evidence="1">NRL1</strain>
    </source>
</reference>
<accession>A0A0S2TAQ3</accession>
<dbReference type="PANTHER" id="PTHR37827">
    <property type="entry name" value="TUDOR DOMAIN-CONTAINING PROTEIN"/>
    <property type="match status" value="1"/>
</dbReference>
<dbReference type="PANTHER" id="PTHR37827:SF1">
    <property type="entry name" value="HNH DOMAIN-CONTAINING PROTEIN"/>
    <property type="match status" value="1"/>
</dbReference>
<gene>
    <name evidence="1" type="ORF">Tel_03090</name>
</gene>
<evidence type="ECO:0008006" key="3">
    <source>
        <dbReference type="Google" id="ProtNLM"/>
    </source>
</evidence>